<gene>
    <name evidence="1" type="ORF">PPDBI_00015</name>
</gene>
<name>A0A6H0X5P3_9CAUD</name>
<dbReference type="EMBL" id="MT210154">
    <property type="protein sequence ID" value="QIW89374.1"/>
    <property type="molecule type" value="Genomic_DNA"/>
</dbReference>
<evidence type="ECO:0000313" key="1">
    <source>
        <dbReference type="EMBL" id="QIW89374.1"/>
    </source>
</evidence>
<dbReference type="InterPro" id="IPR029052">
    <property type="entry name" value="Metallo-depent_PP-like"/>
</dbReference>
<reference evidence="1" key="1">
    <citation type="submission" date="2020-03" db="EMBL/GenBank/DDBJ databases">
        <authorList>
            <person name="Shneider M.M."/>
            <person name="Evseev P.V."/>
            <person name="Korzhenkov A.A."/>
            <person name="Toschakov S.V."/>
            <person name="Vo T."/>
            <person name="Ignatov A.N."/>
            <person name="Miroshnikov K.A."/>
        </authorList>
    </citation>
    <scope>NUCLEOTIDE SEQUENCE [LARGE SCALE GENOMIC DNA]</scope>
</reference>
<protein>
    <submittedName>
        <fullName evidence="1">Protein phosphatase</fullName>
    </submittedName>
</protein>
<proteinExistence type="predicted"/>
<organism evidence="1">
    <name type="scientific">Xanthomonas phage PPDBI</name>
    <dbReference type="NCBI Taxonomy" id="2723911"/>
    <lineage>
        <taxon>Viruses</taxon>
        <taxon>Duplodnaviria</taxon>
        <taxon>Heunggongvirae</taxon>
        <taxon>Uroviricota</taxon>
        <taxon>Caudoviricetes</taxon>
    </lineage>
</organism>
<accession>A0A6H0X5P3</accession>
<dbReference type="SUPFAM" id="SSF56300">
    <property type="entry name" value="Metallo-dependent phosphatases"/>
    <property type="match status" value="1"/>
</dbReference>
<sequence length="385" mass="43138">MATLYDFATAREVEYLDAIEKHGSERKAAVALNVSRGTVSKAMIRLKAKAAKRGFSPEHDMKHIVPDGYRVRGTSTLYDEFGKPRLQWVKSTIDAKRQEELARAALEVMAQEVRGLSPHVGPPSHVLSDLLAVYPFGDPHVGLHVWGKECGQDFDLEIGRKLTFGAVDRLVTSAPAADTAILLLLGDVFHMDDQTNQTPAHRHQLDVDSRYVKVIQVGIETYRHAILRALQKHKKVIVKAVPGNHDPHAIWALIFTLAAYFSNEPRVEVDTGPAKHWYFRFGKVLIGSTHGDTTKHSQLGGIMACDRAKDWGETLYRYWYTGHIHSQSVTELPGVICESFRTLAAPDAHSARHAYRSGRDMLCIVHHKDFGEIERHRCDVAMIDS</sequence>